<evidence type="ECO:0000313" key="2">
    <source>
        <dbReference type="Proteomes" id="UP000593892"/>
    </source>
</evidence>
<gene>
    <name evidence="1" type="ORF">IRI77_31040</name>
</gene>
<keyword evidence="2" id="KW-1185">Reference proteome</keyword>
<organism evidence="1 2">
    <name type="scientific">Paludibaculum fermentans</name>
    <dbReference type="NCBI Taxonomy" id="1473598"/>
    <lineage>
        <taxon>Bacteria</taxon>
        <taxon>Pseudomonadati</taxon>
        <taxon>Acidobacteriota</taxon>
        <taxon>Terriglobia</taxon>
        <taxon>Bryobacterales</taxon>
        <taxon>Bryobacteraceae</taxon>
        <taxon>Paludibaculum</taxon>
    </lineage>
</organism>
<accession>A0A7S7NP69</accession>
<dbReference type="KEGG" id="pfer:IRI77_31040"/>
<evidence type="ECO:0000313" key="1">
    <source>
        <dbReference type="EMBL" id="QOY87165.1"/>
    </source>
</evidence>
<dbReference type="EMBL" id="CP063849">
    <property type="protein sequence ID" value="QOY87165.1"/>
    <property type="molecule type" value="Genomic_DNA"/>
</dbReference>
<name>A0A7S7NP69_PALFE</name>
<sequence>MRRIAVLVLLAGVLAAGCKRKHHPNPSATIEEESELASSISVAEPRDASQLLSGFYNLEQNAWRWSMKKFAVTLAPPLNGALRGATLELHCSLPDVIAAKMLGVSVTPTVGNVKLAPVRIDKAGDQVLKFDVPIEPLKQDAIVVQFELDKAIGPDSADSRELGLVVSHIGFVSK</sequence>
<evidence type="ECO:0008006" key="3">
    <source>
        <dbReference type="Google" id="ProtNLM"/>
    </source>
</evidence>
<protein>
    <recommendedName>
        <fullName evidence="3">Lipoprotein</fullName>
    </recommendedName>
</protein>
<reference evidence="1 2" key="1">
    <citation type="submission" date="2020-10" db="EMBL/GenBank/DDBJ databases">
        <title>Complete genome sequence of Paludibaculum fermentans P105T, a facultatively anaerobic acidobacterium capable of dissimilatory Fe(III) reduction.</title>
        <authorList>
            <person name="Dedysh S.N."/>
            <person name="Beletsky A.V."/>
            <person name="Kulichevskaya I.S."/>
            <person name="Mardanov A.V."/>
            <person name="Ravin N.V."/>
        </authorList>
    </citation>
    <scope>NUCLEOTIDE SEQUENCE [LARGE SCALE GENOMIC DNA]</scope>
    <source>
        <strain evidence="1 2">P105</strain>
    </source>
</reference>
<dbReference type="AlphaFoldDB" id="A0A7S7NP69"/>
<proteinExistence type="predicted"/>
<dbReference type="PROSITE" id="PS51257">
    <property type="entry name" value="PROKAR_LIPOPROTEIN"/>
    <property type="match status" value="1"/>
</dbReference>
<dbReference type="Proteomes" id="UP000593892">
    <property type="component" value="Chromosome"/>
</dbReference>
<dbReference type="RefSeq" id="WP_194448834.1">
    <property type="nucleotide sequence ID" value="NZ_CP063849.1"/>
</dbReference>